<dbReference type="OrthoDB" id="1045046at2"/>
<accession>A0A6G1U0G1</accession>
<comment type="caution">
    <text evidence="1">The sequence shown here is derived from an EMBL/GenBank/DDBJ whole genome shotgun (WGS) entry which is preliminary data.</text>
</comment>
<dbReference type="RefSeq" id="WP_153123717.1">
    <property type="nucleotide sequence ID" value="NZ_VZCB01000060.1"/>
</dbReference>
<dbReference type="Proteomes" id="UP000480425">
    <property type="component" value="Unassembled WGS sequence"/>
</dbReference>
<evidence type="ECO:0000313" key="2">
    <source>
        <dbReference type="Proteomes" id="UP000480425"/>
    </source>
</evidence>
<dbReference type="AlphaFoldDB" id="A0A6G1U0G1"/>
<sequence length="78" mass="9099">MNDKVNTVAIGKLIKEELQRQGKTSVWLANELGCHRTNIYKVYDRTTIDTGMLFHISKILKVDFFKYYSDALSSKRKK</sequence>
<dbReference type="InterPro" id="IPR010982">
    <property type="entry name" value="Lambda_DNA-bd_dom_sf"/>
</dbReference>
<gene>
    <name evidence="1" type="ORF">F7D73_08065</name>
</gene>
<proteinExistence type="predicted"/>
<dbReference type="GO" id="GO:0003677">
    <property type="term" value="F:DNA binding"/>
    <property type="evidence" value="ECO:0007669"/>
    <property type="project" value="InterPro"/>
</dbReference>
<dbReference type="EMBL" id="VZCB01000060">
    <property type="protein sequence ID" value="MQN80907.1"/>
    <property type="molecule type" value="Genomic_DNA"/>
</dbReference>
<dbReference type="Gene3D" id="1.10.260.40">
    <property type="entry name" value="lambda repressor-like DNA-binding domains"/>
    <property type="match status" value="1"/>
</dbReference>
<organism evidence="1 2">
    <name type="scientific">Segatella copri</name>
    <dbReference type="NCBI Taxonomy" id="165179"/>
    <lineage>
        <taxon>Bacteria</taxon>
        <taxon>Pseudomonadati</taxon>
        <taxon>Bacteroidota</taxon>
        <taxon>Bacteroidia</taxon>
        <taxon>Bacteroidales</taxon>
        <taxon>Prevotellaceae</taxon>
        <taxon>Segatella</taxon>
    </lineage>
</organism>
<dbReference type="SUPFAM" id="SSF47413">
    <property type="entry name" value="lambda repressor-like DNA-binding domains"/>
    <property type="match status" value="1"/>
</dbReference>
<name>A0A6G1U0G1_9BACT</name>
<protein>
    <submittedName>
        <fullName evidence="1">XRE family transcriptional regulator</fullName>
    </submittedName>
</protein>
<reference evidence="1 2" key="1">
    <citation type="submission" date="2019-09" db="EMBL/GenBank/DDBJ databases">
        <title>Distinct polysaccharide growth profiles of human intestinal Prevotella copri isolates.</title>
        <authorList>
            <person name="Fehlner-Peach H."/>
            <person name="Magnabosco C."/>
            <person name="Raghavan V."/>
            <person name="Scher J.U."/>
            <person name="Tett A."/>
            <person name="Cox L.M."/>
            <person name="Gottsegen C."/>
            <person name="Watters A."/>
            <person name="Wiltshire- Gordon J.D."/>
            <person name="Segata N."/>
            <person name="Bonneau R."/>
            <person name="Littman D.R."/>
        </authorList>
    </citation>
    <scope>NUCLEOTIDE SEQUENCE [LARGE SCALE GENOMIC DNA]</scope>
    <source>
        <strain evidence="2">iA622</strain>
    </source>
</reference>
<evidence type="ECO:0000313" key="1">
    <source>
        <dbReference type="EMBL" id="MQN80907.1"/>
    </source>
</evidence>